<dbReference type="EMBL" id="PCWQ01000023">
    <property type="protein sequence ID" value="PIR06061.1"/>
    <property type="molecule type" value="Genomic_DNA"/>
</dbReference>
<evidence type="ECO:0000259" key="1">
    <source>
        <dbReference type="Pfam" id="PF01936"/>
    </source>
</evidence>
<dbReference type="Proteomes" id="UP000230564">
    <property type="component" value="Unassembled WGS sequence"/>
</dbReference>
<dbReference type="InterPro" id="IPR021139">
    <property type="entry name" value="NYN"/>
</dbReference>
<comment type="caution">
    <text evidence="2">The sequence shown here is derived from an EMBL/GenBank/DDBJ whole genome shotgun (WGS) entry which is preliminary data.</text>
</comment>
<dbReference type="Pfam" id="PF01936">
    <property type="entry name" value="NYN"/>
    <property type="match status" value="1"/>
</dbReference>
<dbReference type="AlphaFoldDB" id="A0A2H0NAZ3"/>
<feature type="domain" description="NYN" evidence="1">
    <location>
        <begin position="9"/>
        <end position="186"/>
    </location>
</feature>
<dbReference type="GO" id="GO:0004540">
    <property type="term" value="F:RNA nuclease activity"/>
    <property type="evidence" value="ECO:0007669"/>
    <property type="project" value="InterPro"/>
</dbReference>
<dbReference type="PANTHER" id="PTHR35458:SF8">
    <property type="entry name" value="SLR0650 PROTEIN"/>
    <property type="match status" value="1"/>
</dbReference>
<dbReference type="InterPro" id="IPR047140">
    <property type="entry name" value="LabA"/>
</dbReference>
<protein>
    <recommendedName>
        <fullName evidence="1">NYN domain-containing protein</fullName>
    </recommendedName>
</protein>
<dbReference type="Gene3D" id="3.40.50.1010">
    <property type="entry name" value="5'-nuclease"/>
    <property type="match status" value="1"/>
</dbReference>
<sequence>MFGKFQKERVQIFIDGGNFYHLVLKKLNIRELDFSFEEFVNFLVNNRDISLQGKRYYVGTVREIVGDERTKKAMSNQTKLFTILRFYDWEIKTSKLRTRIEKIIIDDRIVDYKKILKKGIKFIEFKRSREKGIDVKLATDMIVAAVDDKYDTAIVVSSDADIVPAIDWIRKRTKKKVEYIGFSILDETKKYENTKPLQTMITYSDVQRILTNSDLKPFIKPFIKKTK</sequence>
<dbReference type="PANTHER" id="PTHR35458">
    <property type="entry name" value="SLR0755 PROTEIN"/>
    <property type="match status" value="1"/>
</dbReference>
<organism evidence="2 3">
    <name type="scientific">Candidatus Komeilibacteria bacterium CG11_big_fil_rev_8_21_14_0_20_36_20</name>
    <dbReference type="NCBI Taxonomy" id="1974477"/>
    <lineage>
        <taxon>Bacteria</taxon>
        <taxon>Candidatus Komeiliibacteriota</taxon>
    </lineage>
</organism>
<evidence type="ECO:0000313" key="2">
    <source>
        <dbReference type="EMBL" id="PIR06061.1"/>
    </source>
</evidence>
<gene>
    <name evidence="2" type="ORF">COV55_05020</name>
</gene>
<evidence type="ECO:0000313" key="3">
    <source>
        <dbReference type="Proteomes" id="UP000230564"/>
    </source>
</evidence>
<proteinExistence type="predicted"/>
<name>A0A2H0NAZ3_9BACT</name>
<accession>A0A2H0NAZ3</accession>
<reference evidence="2 3" key="1">
    <citation type="submission" date="2017-09" db="EMBL/GenBank/DDBJ databases">
        <title>Depth-based differentiation of microbial function through sediment-hosted aquifers and enrichment of novel symbionts in the deep terrestrial subsurface.</title>
        <authorList>
            <person name="Probst A.J."/>
            <person name="Ladd B."/>
            <person name="Jarett J.K."/>
            <person name="Geller-Mcgrath D.E."/>
            <person name="Sieber C.M."/>
            <person name="Emerson J.B."/>
            <person name="Anantharaman K."/>
            <person name="Thomas B.C."/>
            <person name="Malmstrom R."/>
            <person name="Stieglmeier M."/>
            <person name="Klingl A."/>
            <person name="Woyke T."/>
            <person name="Ryan C.M."/>
            <person name="Banfield J.F."/>
        </authorList>
    </citation>
    <scope>NUCLEOTIDE SEQUENCE [LARGE SCALE GENOMIC DNA]</scope>
    <source>
        <strain evidence="2">CG11_big_fil_rev_8_21_14_0_20_36_20</strain>
    </source>
</reference>